<evidence type="ECO:0000256" key="1">
    <source>
        <dbReference type="ARBA" id="ARBA00003217"/>
    </source>
</evidence>
<dbReference type="GO" id="GO:0008360">
    <property type="term" value="P:regulation of cell shape"/>
    <property type="evidence" value="ECO:0007669"/>
    <property type="project" value="UniProtKB-KW"/>
</dbReference>
<evidence type="ECO:0000256" key="16">
    <source>
        <dbReference type="SAM" id="SignalP"/>
    </source>
</evidence>
<evidence type="ECO:0000256" key="12">
    <source>
        <dbReference type="ARBA" id="ARBA00034000"/>
    </source>
</evidence>
<evidence type="ECO:0000256" key="14">
    <source>
        <dbReference type="PIRSR" id="PIRSR618044-2"/>
    </source>
</evidence>
<keyword evidence="10" id="KW-0573">Peptidoglycan synthesis</keyword>
<dbReference type="STRING" id="1715693.PH7735_03449"/>
<dbReference type="GO" id="GO:0009002">
    <property type="term" value="F:serine-type D-Ala-D-Ala carboxypeptidase activity"/>
    <property type="evidence" value="ECO:0007669"/>
    <property type="project" value="UniProtKB-EC"/>
</dbReference>
<reference evidence="19" key="1">
    <citation type="submission" date="2015-09" db="EMBL/GenBank/DDBJ databases">
        <authorList>
            <person name="Rodrigo-Torres Lidia"/>
            <person name="Arahal R.David."/>
        </authorList>
    </citation>
    <scope>NUCLEOTIDE SEQUENCE [LARGE SCALE GENOMIC DNA]</scope>
    <source>
        <strain evidence="19">CECT 7735</strain>
    </source>
</reference>
<comment type="similarity">
    <text evidence="3 15">Belongs to the peptidase S11 family.</text>
</comment>
<evidence type="ECO:0000313" key="19">
    <source>
        <dbReference type="Proteomes" id="UP000051870"/>
    </source>
</evidence>
<keyword evidence="6" id="KW-0645">Protease</keyword>
<dbReference type="Pfam" id="PF00768">
    <property type="entry name" value="Peptidase_S11"/>
    <property type="match status" value="1"/>
</dbReference>
<keyword evidence="19" id="KW-1185">Reference proteome</keyword>
<keyword evidence="5 18" id="KW-0121">Carboxypeptidase</keyword>
<feature type="domain" description="Peptidase S11 D-Ala-D-Ala carboxypeptidase A C-terminal" evidence="17">
    <location>
        <begin position="273"/>
        <end position="363"/>
    </location>
</feature>
<evidence type="ECO:0000256" key="4">
    <source>
        <dbReference type="ARBA" id="ARBA00012448"/>
    </source>
</evidence>
<dbReference type="PANTHER" id="PTHR21581">
    <property type="entry name" value="D-ALANYL-D-ALANINE CARBOXYPEPTIDASE"/>
    <property type="match status" value="1"/>
</dbReference>
<dbReference type="Pfam" id="PF07943">
    <property type="entry name" value="PBP5_C"/>
    <property type="match status" value="1"/>
</dbReference>
<dbReference type="PRINTS" id="PR00725">
    <property type="entry name" value="DADACBPTASE1"/>
</dbReference>
<evidence type="ECO:0000256" key="5">
    <source>
        <dbReference type="ARBA" id="ARBA00022645"/>
    </source>
</evidence>
<evidence type="ECO:0000256" key="10">
    <source>
        <dbReference type="ARBA" id="ARBA00022984"/>
    </source>
</evidence>
<accession>A0A0N7MAD6</accession>
<keyword evidence="9" id="KW-0133">Cell shape</keyword>
<dbReference type="EMBL" id="CYTW01000005">
    <property type="protein sequence ID" value="CUK10444.1"/>
    <property type="molecule type" value="Genomic_DNA"/>
</dbReference>
<dbReference type="Gene3D" id="2.60.410.10">
    <property type="entry name" value="D-Ala-D-Ala carboxypeptidase, C-terminal domain"/>
    <property type="match status" value="1"/>
</dbReference>
<keyword evidence="8 18" id="KW-0378">Hydrolase</keyword>
<dbReference type="InterPro" id="IPR018044">
    <property type="entry name" value="Peptidase_S11"/>
</dbReference>
<dbReference type="PANTHER" id="PTHR21581:SF6">
    <property type="entry name" value="TRAFFICKING PROTEIN PARTICLE COMPLEX SUBUNIT 12"/>
    <property type="match status" value="1"/>
</dbReference>
<gene>
    <name evidence="18" type="primary">dacC</name>
    <name evidence="18" type="ORF">PH7735_03449</name>
</gene>
<feature type="active site" description="Proton acceptor" evidence="13">
    <location>
        <position position="59"/>
    </location>
</feature>
<dbReference type="Proteomes" id="UP000051870">
    <property type="component" value="Unassembled WGS sequence"/>
</dbReference>
<feature type="active site" evidence="13">
    <location>
        <position position="116"/>
    </location>
</feature>
<comment type="function">
    <text evidence="1">Removes C-terminal D-alanyl residues from sugar-peptide cell wall precursors.</text>
</comment>
<dbReference type="GO" id="GO:0071555">
    <property type="term" value="P:cell wall organization"/>
    <property type="evidence" value="ECO:0007669"/>
    <property type="project" value="UniProtKB-KW"/>
</dbReference>
<dbReference type="SUPFAM" id="SSF56601">
    <property type="entry name" value="beta-lactamase/transpeptidase-like"/>
    <property type="match status" value="1"/>
</dbReference>
<evidence type="ECO:0000256" key="9">
    <source>
        <dbReference type="ARBA" id="ARBA00022960"/>
    </source>
</evidence>
<dbReference type="SMART" id="SM00936">
    <property type="entry name" value="PBP5_C"/>
    <property type="match status" value="1"/>
</dbReference>
<dbReference type="InterPro" id="IPR012338">
    <property type="entry name" value="Beta-lactam/transpept-like"/>
</dbReference>
<feature type="chain" id="PRO_5006016026" description="serine-type D-Ala-D-Ala carboxypeptidase" evidence="16">
    <location>
        <begin position="25"/>
        <end position="391"/>
    </location>
</feature>
<dbReference type="InterPro" id="IPR001967">
    <property type="entry name" value="Peptidase_S11_N"/>
</dbReference>
<keyword evidence="11" id="KW-0961">Cell wall biogenesis/degradation</keyword>
<evidence type="ECO:0000256" key="8">
    <source>
        <dbReference type="ARBA" id="ARBA00022801"/>
    </source>
</evidence>
<evidence type="ECO:0000256" key="13">
    <source>
        <dbReference type="PIRSR" id="PIRSR618044-1"/>
    </source>
</evidence>
<comment type="pathway">
    <text evidence="2">Cell wall biogenesis; peptidoglycan biosynthesis.</text>
</comment>
<protein>
    <recommendedName>
        <fullName evidence="4">serine-type D-Ala-D-Ala carboxypeptidase</fullName>
        <ecNumber evidence="4">3.4.16.4</ecNumber>
    </recommendedName>
</protein>
<evidence type="ECO:0000256" key="2">
    <source>
        <dbReference type="ARBA" id="ARBA00004752"/>
    </source>
</evidence>
<evidence type="ECO:0000313" key="18">
    <source>
        <dbReference type="EMBL" id="CUK10444.1"/>
    </source>
</evidence>
<dbReference type="SUPFAM" id="SSF69189">
    <property type="entry name" value="Penicillin-binding protein associated domain"/>
    <property type="match status" value="1"/>
</dbReference>
<evidence type="ECO:0000256" key="7">
    <source>
        <dbReference type="ARBA" id="ARBA00022729"/>
    </source>
</evidence>
<dbReference type="Gene3D" id="3.40.710.10">
    <property type="entry name" value="DD-peptidase/beta-lactamase superfamily"/>
    <property type="match status" value="1"/>
</dbReference>
<evidence type="ECO:0000259" key="17">
    <source>
        <dbReference type="SMART" id="SM00936"/>
    </source>
</evidence>
<evidence type="ECO:0000256" key="6">
    <source>
        <dbReference type="ARBA" id="ARBA00022670"/>
    </source>
</evidence>
<organism evidence="18 19">
    <name type="scientific">Shimia thalassica</name>
    <dbReference type="NCBI Taxonomy" id="1715693"/>
    <lineage>
        <taxon>Bacteria</taxon>
        <taxon>Pseudomonadati</taxon>
        <taxon>Pseudomonadota</taxon>
        <taxon>Alphaproteobacteria</taxon>
        <taxon>Rhodobacterales</taxon>
        <taxon>Roseobacteraceae</taxon>
    </lineage>
</organism>
<dbReference type="GO" id="GO:0006508">
    <property type="term" value="P:proteolysis"/>
    <property type="evidence" value="ECO:0007669"/>
    <property type="project" value="UniProtKB-KW"/>
</dbReference>
<evidence type="ECO:0000256" key="11">
    <source>
        <dbReference type="ARBA" id="ARBA00023316"/>
    </source>
</evidence>
<feature type="binding site" evidence="14">
    <location>
        <position position="223"/>
    </location>
    <ligand>
        <name>substrate</name>
    </ligand>
</feature>
<dbReference type="AlphaFoldDB" id="A0A0N7MAD6"/>
<name>A0A0N7MAD6_9RHOB</name>
<dbReference type="InterPro" id="IPR015956">
    <property type="entry name" value="Peniciliin-bd_prot_C_sf"/>
</dbReference>
<feature type="active site" description="Acyl-ester intermediate" evidence="13">
    <location>
        <position position="56"/>
    </location>
</feature>
<keyword evidence="7 16" id="KW-0732">Signal</keyword>
<dbReference type="RefSeq" id="WP_058312623.1">
    <property type="nucleotide sequence ID" value="NZ_CANLZE010000013.1"/>
</dbReference>
<dbReference type="EC" id="3.4.16.4" evidence="4"/>
<evidence type="ECO:0000256" key="3">
    <source>
        <dbReference type="ARBA" id="ARBA00007164"/>
    </source>
</evidence>
<proteinExistence type="inferred from homology"/>
<evidence type="ECO:0000256" key="15">
    <source>
        <dbReference type="RuleBase" id="RU004016"/>
    </source>
</evidence>
<sequence>MIRVMKTTLTAAFVLLLAGTQVFAFETKAKAAFVMDQGTGTILMSKNADEALPPASMSKLMTLYLAFEAVTKGRLSMEERLPVSQHAMNYGGSTMFLDTTDKVKVADLLRGIIVLSGNDACAVLAEALSPDGTEAGFARMMTRRARQLGMTNSTFANSNGWPAPGHRMSMRDLALLANLLITDFPEFYPMFAETEFQFDGRAPGNTKNRNPLLYLDIGADGLKTGHTSEAGYGLVGSARQGNRRVIFVISGLQSAASRAEVSEQIVNWAFRQFSETKLAREGERIAEAQVWMGKDNRVGLVPAQDIDVLWPVLSEDDVKGEVVYYGPVEAPIAEGQKLADLVVTPEGLPEIRVPLVAEKAVAQGGFTVRMRTALTVLLSQMGNSDEEASGT</sequence>
<dbReference type="GeneID" id="83882426"/>
<dbReference type="GO" id="GO:0009252">
    <property type="term" value="P:peptidoglycan biosynthetic process"/>
    <property type="evidence" value="ECO:0007669"/>
    <property type="project" value="UniProtKB-UniPathway"/>
</dbReference>
<feature type="signal peptide" evidence="16">
    <location>
        <begin position="1"/>
        <end position="24"/>
    </location>
</feature>
<comment type="catalytic activity">
    <reaction evidence="12">
        <text>Preferential cleavage: (Ac)2-L-Lys-D-Ala-|-D-Ala. Also transpeptidation of peptidyl-alanyl moieties that are N-acyl substituents of D-alanine.</text>
        <dbReference type="EC" id="3.4.16.4"/>
    </reaction>
</comment>
<dbReference type="InterPro" id="IPR037167">
    <property type="entry name" value="Peptidase_S11_C_sf"/>
</dbReference>
<dbReference type="UniPathway" id="UPA00219"/>
<dbReference type="InterPro" id="IPR012907">
    <property type="entry name" value="Peptidase_S11_C"/>
</dbReference>